<evidence type="ECO:0000259" key="7">
    <source>
        <dbReference type="PROSITE" id="PS50888"/>
    </source>
</evidence>
<feature type="region of interest" description="Disordered" evidence="6">
    <location>
        <begin position="1"/>
        <end position="29"/>
    </location>
</feature>
<reference evidence="8 9" key="1">
    <citation type="submission" date="2016-07" db="EMBL/GenBank/DDBJ databases">
        <title>Pervasive Adenine N6-methylation of Active Genes in Fungi.</title>
        <authorList>
            <consortium name="DOE Joint Genome Institute"/>
            <person name="Mondo S.J."/>
            <person name="Dannebaum R.O."/>
            <person name="Kuo R.C."/>
            <person name="Labutti K."/>
            <person name="Haridas S."/>
            <person name="Kuo A."/>
            <person name="Salamov A."/>
            <person name="Ahrendt S.R."/>
            <person name="Lipzen A."/>
            <person name="Sullivan W."/>
            <person name="Andreopoulos W.B."/>
            <person name="Clum A."/>
            <person name="Lindquist E."/>
            <person name="Daum C."/>
            <person name="Ramamoorthy G.K."/>
            <person name="Gryganskyi A."/>
            <person name="Culley D."/>
            <person name="Magnuson J.K."/>
            <person name="James T.Y."/>
            <person name="O'Malley M.A."/>
            <person name="Stajich J.E."/>
            <person name="Spatafora J.W."/>
            <person name="Visel A."/>
            <person name="Grigoriev I.V."/>
        </authorList>
    </citation>
    <scope>NUCLEOTIDE SEQUENCE [LARGE SCALE GENOMIC DNA]</scope>
    <source>
        <strain evidence="8 9">ATCC 12442</strain>
    </source>
</reference>
<feature type="domain" description="BHLH" evidence="7">
    <location>
        <begin position="87"/>
        <end position="140"/>
    </location>
</feature>
<feature type="region of interest" description="Disordered" evidence="6">
    <location>
        <begin position="456"/>
        <end position="492"/>
    </location>
</feature>
<sequence>MGGSSAVSNEPTQAAAARTGSSSDLDSEVQSNKPLFLNFTAELAPFSASKKQKKKSNVYKVSGVNILNSLQNETASTARQRWSGYRDGARTTTLFERRRRDNINHTITTLSTLIPYCTEEGVKLNKGSILHMAVEYIQDLQDINAALVEENIRLGGTWRREGWARAQRRWLAKDALGAWQPGHIVGTGRARSMGPTTGPWPPPLPRPPAGTCDGSGAPHVGRDLAANHYSGTVRGTVDQHIAGGPGNGSDRCQPHNPACHAAAAALAQCAEQQHAAEPGAANDAPACRWCVSLDDIAYSARNDVDCAVDCTAASVLVSLQEQASSRASRLRSRCPTRPASSRTRAAWSDMHANGFTNHPFFNNMSPVGHRKDDMPSYRHHSGSTHPQPYMQQQQQQQQQNAAGMPVRKSGLTPPQQYRQHPYSTPAHVPVAQSLQNTPLMRPYREGFPNEGFELPPINFSAAAPHHHNHHRAAAVPQQHQHQQQSPPAAGSR</sequence>
<dbReference type="Pfam" id="PF00010">
    <property type="entry name" value="HLH"/>
    <property type="match status" value="1"/>
</dbReference>
<feature type="compositionally biased region" description="Low complexity" evidence="6">
    <location>
        <begin position="473"/>
        <end position="492"/>
    </location>
</feature>
<dbReference type="GO" id="GO:0005634">
    <property type="term" value="C:nucleus"/>
    <property type="evidence" value="ECO:0007669"/>
    <property type="project" value="UniProtKB-SubCell"/>
</dbReference>
<dbReference type="Gene3D" id="4.10.280.10">
    <property type="entry name" value="Helix-loop-helix DNA-binding domain"/>
    <property type="match status" value="1"/>
</dbReference>
<dbReference type="SUPFAM" id="SSF47459">
    <property type="entry name" value="HLH, helix-loop-helix DNA-binding domain"/>
    <property type="match status" value="1"/>
</dbReference>
<dbReference type="OrthoDB" id="690068at2759"/>
<dbReference type="AlphaFoldDB" id="A0A1Y1WKN6"/>
<feature type="compositionally biased region" description="Polar residues" evidence="6">
    <location>
        <begin position="19"/>
        <end position="29"/>
    </location>
</feature>
<dbReference type="STRING" id="61395.A0A1Y1WKN6"/>
<dbReference type="SMART" id="SM00353">
    <property type="entry name" value="HLH"/>
    <property type="match status" value="1"/>
</dbReference>
<name>A0A1Y1WKN6_9FUNG</name>
<dbReference type="InterPro" id="IPR036638">
    <property type="entry name" value="HLH_DNA-bd_sf"/>
</dbReference>
<evidence type="ECO:0000256" key="5">
    <source>
        <dbReference type="ARBA" id="ARBA00023242"/>
    </source>
</evidence>
<dbReference type="RefSeq" id="XP_040747351.1">
    <property type="nucleotide sequence ID" value="XM_040885239.1"/>
</dbReference>
<proteinExistence type="predicted"/>
<dbReference type="PANTHER" id="PTHR45776">
    <property type="entry name" value="MIP04163P"/>
    <property type="match status" value="1"/>
</dbReference>
<feature type="region of interest" description="Disordered" evidence="6">
    <location>
        <begin position="363"/>
        <end position="429"/>
    </location>
</feature>
<evidence type="ECO:0000256" key="4">
    <source>
        <dbReference type="ARBA" id="ARBA00023163"/>
    </source>
</evidence>
<organism evidence="8 9">
    <name type="scientific">Linderina pennispora</name>
    <dbReference type="NCBI Taxonomy" id="61395"/>
    <lineage>
        <taxon>Eukaryota</taxon>
        <taxon>Fungi</taxon>
        <taxon>Fungi incertae sedis</taxon>
        <taxon>Zoopagomycota</taxon>
        <taxon>Kickxellomycotina</taxon>
        <taxon>Kickxellomycetes</taxon>
        <taxon>Kickxellales</taxon>
        <taxon>Kickxellaceae</taxon>
        <taxon>Linderina</taxon>
    </lineage>
</organism>
<dbReference type="GO" id="GO:0046983">
    <property type="term" value="F:protein dimerization activity"/>
    <property type="evidence" value="ECO:0007669"/>
    <property type="project" value="InterPro"/>
</dbReference>
<dbReference type="GO" id="GO:0000981">
    <property type="term" value="F:DNA-binding transcription factor activity, RNA polymerase II-specific"/>
    <property type="evidence" value="ECO:0007669"/>
    <property type="project" value="TreeGrafter"/>
</dbReference>
<protein>
    <recommendedName>
        <fullName evidence="7">BHLH domain-containing protein</fullName>
    </recommendedName>
</protein>
<dbReference type="GO" id="GO:0000978">
    <property type="term" value="F:RNA polymerase II cis-regulatory region sequence-specific DNA binding"/>
    <property type="evidence" value="ECO:0007669"/>
    <property type="project" value="TreeGrafter"/>
</dbReference>
<evidence type="ECO:0000256" key="6">
    <source>
        <dbReference type="SAM" id="MobiDB-lite"/>
    </source>
</evidence>
<dbReference type="PROSITE" id="PS50888">
    <property type="entry name" value="BHLH"/>
    <property type="match status" value="1"/>
</dbReference>
<dbReference type="EMBL" id="MCFD01000001">
    <property type="protein sequence ID" value="ORX74140.1"/>
    <property type="molecule type" value="Genomic_DNA"/>
</dbReference>
<dbReference type="PANTHER" id="PTHR45776:SF2">
    <property type="entry name" value="MIP04163P"/>
    <property type="match status" value="1"/>
</dbReference>
<keyword evidence="4" id="KW-0804">Transcription</keyword>
<evidence type="ECO:0000256" key="2">
    <source>
        <dbReference type="ARBA" id="ARBA00023015"/>
    </source>
</evidence>
<accession>A0A1Y1WKN6</accession>
<feature type="compositionally biased region" description="Polar residues" evidence="6">
    <location>
        <begin position="412"/>
        <end position="422"/>
    </location>
</feature>
<evidence type="ECO:0000313" key="8">
    <source>
        <dbReference type="EMBL" id="ORX74140.1"/>
    </source>
</evidence>
<dbReference type="Proteomes" id="UP000193922">
    <property type="component" value="Unassembled WGS sequence"/>
</dbReference>
<evidence type="ECO:0000256" key="1">
    <source>
        <dbReference type="ARBA" id="ARBA00004123"/>
    </source>
</evidence>
<evidence type="ECO:0000313" key="9">
    <source>
        <dbReference type="Proteomes" id="UP000193922"/>
    </source>
</evidence>
<dbReference type="CDD" id="cd11387">
    <property type="entry name" value="bHLHzip_USF_MITF"/>
    <property type="match status" value="1"/>
</dbReference>
<dbReference type="InterPro" id="IPR011598">
    <property type="entry name" value="bHLH_dom"/>
</dbReference>
<keyword evidence="5" id="KW-0539">Nucleus</keyword>
<evidence type="ECO:0000256" key="3">
    <source>
        <dbReference type="ARBA" id="ARBA00023125"/>
    </source>
</evidence>
<keyword evidence="3" id="KW-0238">DNA-binding</keyword>
<comment type="caution">
    <text evidence="8">The sequence shown here is derived from an EMBL/GenBank/DDBJ whole genome shotgun (WGS) entry which is preliminary data.</text>
</comment>
<comment type="subcellular location">
    <subcellularLocation>
        <location evidence="1">Nucleus</location>
    </subcellularLocation>
</comment>
<feature type="compositionally biased region" description="Polar residues" evidence="6">
    <location>
        <begin position="1"/>
        <end position="12"/>
    </location>
</feature>
<keyword evidence="2" id="KW-0805">Transcription regulation</keyword>
<dbReference type="GeneID" id="63801887"/>
<gene>
    <name evidence="8" type="ORF">DL89DRAFT_254025</name>
</gene>
<keyword evidence="9" id="KW-1185">Reference proteome</keyword>
<feature type="region of interest" description="Disordered" evidence="6">
    <location>
        <begin position="322"/>
        <end position="345"/>
    </location>
</feature>